<reference evidence="1 2" key="1">
    <citation type="submission" date="2016-09" db="EMBL/GenBank/DDBJ databases">
        <title>Lactic acid bacteria from MAP meat Genome sequencing and assembly.</title>
        <authorList>
            <person name="Behr J."/>
            <person name="Hilgarth M."/>
            <person name="Vogel R.F."/>
        </authorList>
    </citation>
    <scope>NUCLEOTIDE SEQUENCE [LARGE SCALE GENOMIC DNA]</scope>
    <source>
        <strain evidence="1 2">TMW21615</strain>
    </source>
</reference>
<protein>
    <submittedName>
        <fullName evidence="1">Uncharacterized protein</fullName>
    </submittedName>
</protein>
<evidence type="ECO:0000313" key="2">
    <source>
        <dbReference type="Proteomes" id="UP000516280"/>
    </source>
</evidence>
<gene>
    <name evidence="1" type="ORF">BHS01_06765</name>
</gene>
<dbReference type="RefSeq" id="WP_109834345.1">
    <property type="nucleotide sequence ID" value="NZ_CP017195.1"/>
</dbReference>
<dbReference type="Proteomes" id="UP000516280">
    <property type="component" value="Chromosome"/>
</dbReference>
<proteinExistence type="predicted"/>
<organism evidence="1 2">
    <name type="scientific">Pseudolactococcus paracarnosus</name>
    <dbReference type="NCBI Taxonomy" id="2749962"/>
    <lineage>
        <taxon>Bacteria</taxon>
        <taxon>Bacillati</taxon>
        <taxon>Bacillota</taxon>
        <taxon>Bacilli</taxon>
        <taxon>Lactobacillales</taxon>
        <taxon>Streptococcaceae</taxon>
        <taxon>Pseudolactococcus</taxon>
    </lineage>
</organism>
<accession>A0A7L4WDH4</accession>
<name>A0A7L4WDH4_9LACT</name>
<sequence>MIAIVISVLSFLMSLFLFLKNLFETRINFGISATNFISNIVKEKLFVKVSIINNSSKPLTIKSMILLDHNKKLYSLVDSNPYKYNCDHGEDIPVIDNVEYNSMSSHIDYNTDTNILPITVQPFSSFSGFFSFYFPARTSFSISYKEGYIEIETSRIDIQHSRSGIDTIVGEIRNNKSRRQTYIWYHGRCITFLISLKIKGKVLLNKFRYRIKVLNPLRYLKSRRK</sequence>
<dbReference type="AlphaFoldDB" id="A0A7L4WDH4"/>
<evidence type="ECO:0000313" key="1">
    <source>
        <dbReference type="EMBL" id="QDJ28239.1"/>
    </source>
</evidence>
<dbReference type="EMBL" id="CP017195">
    <property type="protein sequence ID" value="QDJ28239.1"/>
    <property type="molecule type" value="Genomic_DNA"/>
</dbReference>
<dbReference type="KEGG" id="lpaa:BHS01_06765"/>